<dbReference type="PANTHER" id="PTHR43477:SF1">
    <property type="entry name" value="DIHYDROANTICAPSIN 7-DEHYDROGENASE"/>
    <property type="match status" value="1"/>
</dbReference>
<reference evidence="3" key="1">
    <citation type="submission" date="2023-06" db="EMBL/GenBank/DDBJ databases">
        <title>Gordonia sp. nov. and Pseudochrobactrum sp. nov., two species isolated from the burying beetle Nicrophorus vespilloides.</title>
        <authorList>
            <person name="Poehlein A."/>
            <person name="Guzman J."/>
            <person name="Daniel R."/>
            <person name="Vilcinskas A."/>
        </authorList>
    </citation>
    <scope>NUCLEOTIDE SEQUENCE</scope>
    <source>
        <strain evidence="3">MP11Mi</strain>
    </source>
</reference>
<dbReference type="Pfam" id="PF13561">
    <property type="entry name" value="adh_short_C2"/>
    <property type="match status" value="1"/>
</dbReference>
<dbReference type="Pfam" id="PF00106">
    <property type="entry name" value="adh_short"/>
    <property type="match status" value="1"/>
</dbReference>
<sequence>MSEKTYVVTGCSAGIGLETSRRLIAAGHKVIGVDRHAPEAVELAEFVEADLGDEASIGVAVSKIAAAGPINGLANVAGVSGLGGADLTLRVNFLGLRALTQGLESAFAPGASVVVCASVAGGGWYERKEQHFALARTDSFQSGLQWLAEHPVENGFSYPYSKEAVRVWARVQAAEWLAKGIRVNAVNPGPVSTGLRKEFIESLGAVRVEDDITRVGRDGTVEDIAPLITWLLGDESIWVNGTDIPLDGGLAATFDGAIL</sequence>
<proteinExistence type="inferred from homology"/>
<dbReference type="InterPro" id="IPR036291">
    <property type="entry name" value="NAD(P)-bd_dom_sf"/>
</dbReference>
<protein>
    <submittedName>
        <fullName evidence="3">Coniferyl-alcohol dehydrogenase</fullName>
        <ecNumber evidence="3">1.1.1.194</ecNumber>
    </submittedName>
</protein>
<organism evidence="3">
    <name type="scientific">Gordonia sp. MP11Mi</name>
    <dbReference type="NCBI Taxonomy" id="3022769"/>
    <lineage>
        <taxon>Bacteria</taxon>
        <taxon>Bacillati</taxon>
        <taxon>Actinomycetota</taxon>
        <taxon>Actinomycetes</taxon>
        <taxon>Mycobacteriales</taxon>
        <taxon>Gordoniaceae</taxon>
        <taxon>Gordonia</taxon>
    </lineage>
</organism>
<gene>
    <name evidence="3" type="primary">calA</name>
    <name evidence="3" type="ORF">MP11Mi_18090</name>
</gene>
<dbReference type="PRINTS" id="PR00081">
    <property type="entry name" value="GDHRDH"/>
</dbReference>
<evidence type="ECO:0000256" key="1">
    <source>
        <dbReference type="ARBA" id="ARBA00006484"/>
    </source>
</evidence>
<name>A0AA97GWI1_9ACTN</name>
<dbReference type="InterPro" id="IPR051122">
    <property type="entry name" value="SDR_DHRS6-like"/>
</dbReference>
<dbReference type="EMBL" id="CP128986">
    <property type="protein sequence ID" value="WOC12718.1"/>
    <property type="molecule type" value="Genomic_DNA"/>
</dbReference>
<comment type="similarity">
    <text evidence="1">Belongs to the short-chain dehydrogenases/reductases (SDR) family.</text>
</comment>
<dbReference type="InterPro" id="IPR002347">
    <property type="entry name" value="SDR_fam"/>
</dbReference>
<evidence type="ECO:0000256" key="2">
    <source>
        <dbReference type="ARBA" id="ARBA00023002"/>
    </source>
</evidence>
<dbReference type="EC" id="1.1.1.194" evidence="3"/>
<keyword evidence="2 3" id="KW-0560">Oxidoreductase</keyword>
<dbReference type="SUPFAM" id="SSF51735">
    <property type="entry name" value="NAD(P)-binding Rossmann-fold domains"/>
    <property type="match status" value="1"/>
</dbReference>
<dbReference type="GO" id="GO:0050268">
    <property type="term" value="F:coniferyl-alcohol dehydrogenase activity"/>
    <property type="evidence" value="ECO:0007669"/>
    <property type="project" value="UniProtKB-EC"/>
</dbReference>
<dbReference type="Gene3D" id="3.40.50.720">
    <property type="entry name" value="NAD(P)-binding Rossmann-like Domain"/>
    <property type="match status" value="1"/>
</dbReference>
<dbReference type="RefSeq" id="WP_420041931.1">
    <property type="nucleotide sequence ID" value="NZ_CP128986.1"/>
</dbReference>
<evidence type="ECO:0000313" key="3">
    <source>
        <dbReference type="EMBL" id="WOC12718.1"/>
    </source>
</evidence>
<accession>A0AA97GWI1</accession>
<dbReference type="NCBIfam" id="NF009092">
    <property type="entry name" value="PRK12428.1"/>
    <property type="match status" value="1"/>
</dbReference>
<dbReference type="PANTHER" id="PTHR43477">
    <property type="entry name" value="DIHYDROANTICAPSIN 7-DEHYDROGENASE"/>
    <property type="match status" value="1"/>
</dbReference>
<dbReference type="AlphaFoldDB" id="A0AA97GWI1"/>